<evidence type="ECO:0000313" key="2">
    <source>
        <dbReference type="WBParaSite" id="TMUE_1000003096.1"/>
    </source>
</evidence>
<proteinExistence type="predicted"/>
<sequence length="95" mass="10459">MLLPPFGCFAPTCSVYQLCNTSKRSRIVPIYFVGRVGWVLPIITKASLTILPCSRAYSTRSSGSHFVAAKIVKLCRAVRLMRDLAEALEPCIIPS</sequence>
<dbReference type="AlphaFoldDB" id="A0A5S6Q726"/>
<protein>
    <submittedName>
        <fullName evidence="2">Uncharacterized protein</fullName>
    </submittedName>
</protein>
<name>A0A5S6Q726_TRIMR</name>
<dbReference type="Proteomes" id="UP000046395">
    <property type="component" value="Unassembled WGS sequence"/>
</dbReference>
<dbReference type="WBParaSite" id="TMUE_1000003096.1">
    <property type="protein sequence ID" value="TMUE_1000003096.1"/>
    <property type="gene ID" value="WBGene00298613"/>
</dbReference>
<reference evidence="2" key="1">
    <citation type="submission" date="2019-12" db="UniProtKB">
        <authorList>
            <consortium name="WormBaseParasite"/>
        </authorList>
    </citation>
    <scope>IDENTIFICATION</scope>
</reference>
<keyword evidence="1" id="KW-1185">Reference proteome</keyword>
<evidence type="ECO:0000313" key="1">
    <source>
        <dbReference type="Proteomes" id="UP000046395"/>
    </source>
</evidence>
<accession>A0A5S6Q726</accession>
<organism evidence="1 2">
    <name type="scientific">Trichuris muris</name>
    <name type="common">Mouse whipworm</name>
    <dbReference type="NCBI Taxonomy" id="70415"/>
    <lineage>
        <taxon>Eukaryota</taxon>
        <taxon>Metazoa</taxon>
        <taxon>Ecdysozoa</taxon>
        <taxon>Nematoda</taxon>
        <taxon>Enoplea</taxon>
        <taxon>Dorylaimia</taxon>
        <taxon>Trichinellida</taxon>
        <taxon>Trichuridae</taxon>
        <taxon>Trichuris</taxon>
    </lineage>
</organism>